<accession>A0ABW4JE29</accession>
<evidence type="ECO:0000313" key="1">
    <source>
        <dbReference type="EMBL" id="MFD1673390.1"/>
    </source>
</evidence>
<comment type="caution">
    <text evidence="1">The sequence shown here is derived from an EMBL/GenBank/DDBJ whole genome shotgun (WGS) entry which is preliminary data.</text>
</comment>
<dbReference type="EMBL" id="JBHUCX010000004">
    <property type="protein sequence ID" value="MFD1673390.1"/>
    <property type="molecule type" value="Genomic_DNA"/>
</dbReference>
<dbReference type="Proteomes" id="UP001597079">
    <property type="component" value="Unassembled WGS sequence"/>
</dbReference>
<reference evidence="2" key="1">
    <citation type="journal article" date="2019" name="Int. J. Syst. Evol. Microbiol.">
        <title>The Global Catalogue of Microorganisms (GCM) 10K type strain sequencing project: providing services to taxonomists for standard genome sequencing and annotation.</title>
        <authorList>
            <consortium name="The Broad Institute Genomics Platform"/>
            <consortium name="The Broad Institute Genome Sequencing Center for Infectious Disease"/>
            <person name="Wu L."/>
            <person name="Ma J."/>
        </authorList>
    </citation>
    <scope>NUCLEOTIDE SEQUENCE [LARGE SCALE GENOMIC DNA]</scope>
    <source>
        <strain evidence="2">CGMCC 1.12286</strain>
    </source>
</reference>
<keyword evidence="2" id="KW-1185">Reference proteome</keyword>
<dbReference type="RefSeq" id="WP_377940773.1">
    <property type="nucleotide sequence ID" value="NZ_JBHUCX010000004.1"/>
</dbReference>
<evidence type="ECO:0000313" key="2">
    <source>
        <dbReference type="Proteomes" id="UP001597079"/>
    </source>
</evidence>
<protein>
    <submittedName>
        <fullName evidence="1">Uncharacterized protein</fullName>
    </submittedName>
</protein>
<organism evidence="1 2">
    <name type="scientific">Alicyclobacillus fodiniaquatilis</name>
    <dbReference type="NCBI Taxonomy" id="1661150"/>
    <lineage>
        <taxon>Bacteria</taxon>
        <taxon>Bacillati</taxon>
        <taxon>Bacillota</taxon>
        <taxon>Bacilli</taxon>
        <taxon>Bacillales</taxon>
        <taxon>Alicyclobacillaceae</taxon>
        <taxon>Alicyclobacillus</taxon>
    </lineage>
</organism>
<gene>
    <name evidence="1" type="ORF">ACFSB2_01460</name>
</gene>
<sequence length="61" mass="6637">MIPSITTRKPDAEMQVGGTKIKIFAPEGLTEAEQQYCHQEIVRSVADCLRSARDESESGGA</sequence>
<name>A0ABW4JE29_9BACL</name>
<proteinExistence type="predicted"/>